<dbReference type="InterPro" id="IPR014284">
    <property type="entry name" value="RNA_pol_sigma-70_dom"/>
</dbReference>
<evidence type="ECO:0000256" key="3">
    <source>
        <dbReference type="ARBA" id="ARBA00023082"/>
    </source>
</evidence>
<proteinExistence type="inferred from homology"/>
<dbReference type="KEGG" id="apol:K9D25_22390"/>
<feature type="domain" description="RNA polymerase sigma factor 70 region 4 type 2" evidence="6">
    <location>
        <begin position="115"/>
        <end position="167"/>
    </location>
</feature>
<evidence type="ECO:0000259" key="5">
    <source>
        <dbReference type="Pfam" id="PF04542"/>
    </source>
</evidence>
<dbReference type="SUPFAM" id="SSF88946">
    <property type="entry name" value="Sigma2 domain of RNA polymerase sigma factors"/>
    <property type="match status" value="1"/>
</dbReference>
<keyword evidence="2" id="KW-0805">Transcription regulation</keyword>
<dbReference type="InterPro" id="IPR039425">
    <property type="entry name" value="RNA_pol_sigma-70-like"/>
</dbReference>
<dbReference type="InterPro" id="IPR013249">
    <property type="entry name" value="RNA_pol_sigma70_r4_t2"/>
</dbReference>
<keyword evidence="7" id="KW-0614">Plasmid</keyword>
<dbReference type="RefSeq" id="WP_244451222.1">
    <property type="nucleotide sequence ID" value="NZ_CP083241.1"/>
</dbReference>
<dbReference type="Pfam" id="PF08281">
    <property type="entry name" value="Sigma70_r4_2"/>
    <property type="match status" value="1"/>
</dbReference>
<dbReference type="NCBIfam" id="TIGR02937">
    <property type="entry name" value="sigma70-ECF"/>
    <property type="match status" value="1"/>
</dbReference>
<gene>
    <name evidence="7" type="ORF">K9D25_22390</name>
</gene>
<dbReference type="GO" id="GO:0016987">
    <property type="term" value="F:sigma factor activity"/>
    <property type="evidence" value="ECO:0007669"/>
    <property type="project" value="UniProtKB-KW"/>
</dbReference>
<geneLocation type="plasmid" evidence="7 8">
    <name>pB</name>
</geneLocation>
<evidence type="ECO:0000256" key="2">
    <source>
        <dbReference type="ARBA" id="ARBA00023015"/>
    </source>
</evidence>
<protein>
    <submittedName>
        <fullName evidence="7">Sigma-70 family RNA polymerase sigma factor</fullName>
    </submittedName>
</protein>
<dbReference type="GO" id="GO:0003677">
    <property type="term" value="F:DNA binding"/>
    <property type="evidence" value="ECO:0007669"/>
    <property type="project" value="InterPro"/>
</dbReference>
<dbReference type="Gene3D" id="1.10.1740.10">
    <property type="match status" value="1"/>
</dbReference>
<dbReference type="Gene3D" id="1.10.10.10">
    <property type="entry name" value="Winged helix-like DNA-binding domain superfamily/Winged helix DNA-binding domain"/>
    <property type="match status" value="1"/>
</dbReference>
<dbReference type="InterPro" id="IPR013325">
    <property type="entry name" value="RNA_pol_sigma_r2"/>
</dbReference>
<dbReference type="InterPro" id="IPR007627">
    <property type="entry name" value="RNA_pol_sigma70_r2"/>
</dbReference>
<dbReference type="EMBL" id="CP083241">
    <property type="protein sequence ID" value="UOK73607.1"/>
    <property type="molecule type" value="Genomic_DNA"/>
</dbReference>
<accession>A0A9E7A0Y6</accession>
<keyword evidence="3" id="KW-0731">Sigma factor</keyword>
<dbReference type="InterPro" id="IPR013324">
    <property type="entry name" value="RNA_pol_sigma_r3/r4-like"/>
</dbReference>
<feature type="domain" description="RNA polymerase sigma-70 region 2" evidence="5">
    <location>
        <begin position="14"/>
        <end position="83"/>
    </location>
</feature>
<organism evidence="7 8">
    <name type="scientific">Ancylobacter polymorphus</name>
    <dbReference type="NCBI Taxonomy" id="223390"/>
    <lineage>
        <taxon>Bacteria</taxon>
        <taxon>Pseudomonadati</taxon>
        <taxon>Pseudomonadota</taxon>
        <taxon>Alphaproteobacteria</taxon>
        <taxon>Hyphomicrobiales</taxon>
        <taxon>Xanthobacteraceae</taxon>
        <taxon>Ancylobacter</taxon>
    </lineage>
</organism>
<keyword evidence="4" id="KW-0804">Transcription</keyword>
<evidence type="ECO:0000256" key="4">
    <source>
        <dbReference type="ARBA" id="ARBA00023163"/>
    </source>
</evidence>
<name>A0A9E7A0Y6_9HYPH</name>
<dbReference type="PANTHER" id="PTHR43133:SF63">
    <property type="entry name" value="RNA POLYMERASE SIGMA FACTOR FECI-RELATED"/>
    <property type="match status" value="1"/>
</dbReference>
<evidence type="ECO:0000256" key="1">
    <source>
        <dbReference type="ARBA" id="ARBA00010641"/>
    </source>
</evidence>
<dbReference type="GO" id="GO:0006352">
    <property type="term" value="P:DNA-templated transcription initiation"/>
    <property type="evidence" value="ECO:0007669"/>
    <property type="project" value="InterPro"/>
</dbReference>
<evidence type="ECO:0000313" key="7">
    <source>
        <dbReference type="EMBL" id="UOK73607.1"/>
    </source>
</evidence>
<reference evidence="7" key="1">
    <citation type="submission" date="2021-09" db="EMBL/GenBank/DDBJ databases">
        <title>Network and meta-omics reveal the key degrader and cooperation patterns in an efficient 1,4-dioxane-degrading microbial community.</title>
        <authorList>
            <person name="Dai C."/>
        </authorList>
    </citation>
    <scope>NUCLEOTIDE SEQUENCE</scope>
    <source>
        <strain evidence="7">ZM13</strain>
        <plasmid evidence="7">pB</plasmid>
    </source>
</reference>
<dbReference type="PANTHER" id="PTHR43133">
    <property type="entry name" value="RNA POLYMERASE ECF-TYPE SIGMA FACTO"/>
    <property type="match status" value="1"/>
</dbReference>
<sequence length="176" mass="19884">MGSASTSSDDLDGLFREYHRELASFAYRKLHDREAASDLVQDTFVRYIAHAQRADTVAETPRFFLWRIASNLILDLARRQRRRGQMLALEAVAPHELADSAPSAERQLSARQEYRALRAALDELPAKPRTALLLNRVERLTHAQIAQRLGVSPSMVNKYISRALSHCIARLSQAGF</sequence>
<evidence type="ECO:0000259" key="6">
    <source>
        <dbReference type="Pfam" id="PF08281"/>
    </source>
</evidence>
<comment type="similarity">
    <text evidence="1">Belongs to the sigma-70 factor family. ECF subfamily.</text>
</comment>
<dbReference type="Proteomes" id="UP000831684">
    <property type="component" value="Plasmid pB"/>
</dbReference>
<dbReference type="AlphaFoldDB" id="A0A9E7A0Y6"/>
<dbReference type="InterPro" id="IPR036388">
    <property type="entry name" value="WH-like_DNA-bd_sf"/>
</dbReference>
<dbReference type="Pfam" id="PF04542">
    <property type="entry name" value="Sigma70_r2"/>
    <property type="match status" value="1"/>
</dbReference>
<evidence type="ECO:0000313" key="8">
    <source>
        <dbReference type="Proteomes" id="UP000831684"/>
    </source>
</evidence>
<dbReference type="SUPFAM" id="SSF88659">
    <property type="entry name" value="Sigma3 and sigma4 domains of RNA polymerase sigma factors"/>
    <property type="match status" value="1"/>
</dbReference>